<reference evidence="1 2" key="1">
    <citation type="submission" date="2022-01" db="EMBL/GenBank/DDBJ databases">
        <title>Flavihumibacter sp. nov., isolated from sediment of a river.</title>
        <authorList>
            <person name="Liu H."/>
        </authorList>
    </citation>
    <scope>NUCLEOTIDE SEQUENCE [LARGE SCALE GENOMIC DNA]</scope>
    <source>
        <strain evidence="1 2">RY-1</strain>
    </source>
</reference>
<evidence type="ECO:0000313" key="2">
    <source>
        <dbReference type="Proteomes" id="UP001200145"/>
    </source>
</evidence>
<gene>
    <name evidence="1" type="ORF">L0U88_04210</name>
</gene>
<comment type="caution">
    <text evidence="1">The sequence shown here is derived from an EMBL/GenBank/DDBJ whole genome shotgun (WGS) entry which is preliminary data.</text>
</comment>
<protein>
    <recommendedName>
        <fullName evidence="3">Phosphoribosylformylglycinamidine synthase</fullName>
    </recommendedName>
</protein>
<dbReference type="InterPro" id="IPR048131">
    <property type="entry name" value="HAEPLYID-like"/>
</dbReference>
<dbReference type="Proteomes" id="UP001200145">
    <property type="component" value="Unassembled WGS sequence"/>
</dbReference>
<dbReference type="NCBIfam" id="NF041634">
    <property type="entry name" value="HAEPLYID"/>
    <property type="match status" value="1"/>
</dbReference>
<name>A0ABS9BDP2_9BACT</name>
<proteinExistence type="predicted"/>
<accession>A0ABS9BDP2</accession>
<dbReference type="RefSeq" id="WP_234864359.1">
    <property type="nucleotide sequence ID" value="NZ_JAKEVY010000001.1"/>
</dbReference>
<evidence type="ECO:0000313" key="1">
    <source>
        <dbReference type="EMBL" id="MCF1713832.1"/>
    </source>
</evidence>
<organism evidence="1 2">
    <name type="scientific">Flavihumibacter fluminis</name>
    <dbReference type="NCBI Taxonomy" id="2909236"/>
    <lineage>
        <taxon>Bacteria</taxon>
        <taxon>Pseudomonadati</taxon>
        <taxon>Bacteroidota</taxon>
        <taxon>Chitinophagia</taxon>
        <taxon>Chitinophagales</taxon>
        <taxon>Chitinophagaceae</taxon>
        <taxon>Flavihumibacter</taxon>
    </lineage>
</organism>
<keyword evidence="2" id="KW-1185">Reference proteome</keyword>
<evidence type="ECO:0008006" key="3">
    <source>
        <dbReference type="Google" id="ProtNLM"/>
    </source>
</evidence>
<dbReference type="EMBL" id="JAKEVY010000001">
    <property type="protein sequence ID" value="MCF1713832.1"/>
    <property type="molecule type" value="Genomic_DNA"/>
</dbReference>
<sequence>MRLLTVLLLCLNLPYELYAQSESDSVKIQKTILDSVYISEVESPRQKPKVLHAEPLFIDLIRDLGARKGEKEWNMGLGITDNNKYDSYAALIEYEFAPVDRLGFEVELPFSFYYPANGNDRNSIPQSRLNSLKLATQYTLLVSDQANTSLALGYIHEFELPSFNQYGKGSLLEGNVFNPFFVAAKRWGSNYHTLIYTGPVIHKPQHQTAKTHWQLNSNFHYMISGTRNFIGLEFNKTFRQNDFDMTIRPQMRVGIADNFMVGIVTGIPIRRENERFSSFIRLIYEPGHKAIRAHHQPIP</sequence>